<dbReference type="AlphaFoldDB" id="A0AA47MUI5"/>
<dbReference type="EMBL" id="JAOPHQ010002586">
    <property type="protein sequence ID" value="KAK0146349.1"/>
    <property type="molecule type" value="Genomic_DNA"/>
</dbReference>
<organism evidence="1 2">
    <name type="scientific">Merluccius polli</name>
    <name type="common">Benguela hake</name>
    <name type="synonym">Merluccius cadenati</name>
    <dbReference type="NCBI Taxonomy" id="89951"/>
    <lineage>
        <taxon>Eukaryota</taxon>
        <taxon>Metazoa</taxon>
        <taxon>Chordata</taxon>
        <taxon>Craniata</taxon>
        <taxon>Vertebrata</taxon>
        <taxon>Euteleostomi</taxon>
        <taxon>Actinopterygii</taxon>
        <taxon>Neopterygii</taxon>
        <taxon>Teleostei</taxon>
        <taxon>Neoteleostei</taxon>
        <taxon>Acanthomorphata</taxon>
        <taxon>Zeiogadaria</taxon>
        <taxon>Gadariae</taxon>
        <taxon>Gadiformes</taxon>
        <taxon>Gadoidei</taxon>
        <taxon>Merlucciidae</taxon>
        <taxon>Merluccius</taxon>
    </lineage>
</organism>
<keyword evidence="2" id="KW-1185">Reference proteome</keyword>
<gene>
    <name evidence="1" type="ORF">N1851_014343</name>
</gene>
<sequence length="113" mass="13154">MVTRASQLKIYWTCLRGHSGEWASCPDQRDMGRNNLPMCAAILFTGATYTDIKDWADLMNIPIPGKTWYYLIQSKYLIPVINNAYKDQQEKIMERLIQLSASGEKIFMWRCKV</sequence>
<comment type="caution">
    <text evidence="1">The sequence shown here is derived from an EMBL/GenBank/DDBJ whole genome shotgun (WGS) entry which is preliminary data.</text>
</comment>
<reference evidence="1" key="1">
    <citation type="journal article" date="2023" name="Front. Mar. Sci.">
        <title>A new Merluccius polli reference genome to investigate the effects of global change in West African waters.</title>
        <authorList>
            <person name="Mateo J.L."/>
            <person name="Blanco-Fernandez C."/>
            <person name="Garcia-Vazquez E."/>
            <person name="Machado-Schiaffino G."/>
        </authorList>
    </citation>
    <scope>NUCLEOTIDE SEQUENCE</scope>
    <source>
        <strain evidence="1">C29</strain>
        <tissue evidence="1">Fin</tissue>
    </source>
</reference>
<dbReference type="Proteomes" id="UP001174136">
    <property type="component" value="Unassembled WGS sequence"/>
</dbReference>
<dbReference type="PANTHER" id="PTHR31751:SF7">
    <property type="entry name" value="THAP-TYPE DOMAIN-CONTAINING PROTEIN"/>
    <property type="match status" value="1"/>
</dbReference>
<protein>
    <submittedName>
        <fullName evidence="1">Uncharacterized protein</fullName>
    </submittedName>
</protein>
<evidence type="ECO:0000313" key="2">
    <source>
        <dbReference type="Proteomes" id="UP001174136"/>
    </source>
</evidence>
<evidence type="ECO:0000313" key="1">
    <source>
        <dbReference type="EMBL" id="KAK0146349.1"/>
    </source>
</evidence>
<accession>A0AA47MUI5</accession>
<dbReference type="PANTHER" id="PTHR31751">
    <property type="entry name" value="SI:CH211-108C17.2-RELATED-RELATED"/>
    <property type="match status" value="1"/>
</dbReference>
<proteinExistence type="predicted"/>
<name>A0AA47MUI5_MERPO</name>